<protein>
    <recommendedName>
        <fullName evidence="4">DUF3108 domain-containing protein</fullName>
    </recommendedName>
</protein>
<proteinExistence type="predicted"/>
<evidence type="ECO:0000256" key="1">
    <source>
        <dbReference type="SAM" id="SignalP"/>
    </source>
</evidence>
<reference evidence="2 3" key="1">
    <citation type="submission" date="2019-10" db="EMBL/GenBank/DDBJ databases">
        <title>Cardiobacteriales fam. a chemoheterotrophic member of the order Cardiobacteriales, and proposal of Cardiobacteriales fam. nov.</title>
        <authorList>
            <person name="Wang C."/>
        </authorList>
    </citation>
    <scope>NUCLEOTIDE SEQUENCE [LARGE SCALE GENOMIC DNA]</scope>
    <source>
        <strain evidence="2 3">ML27</strain>
    </source>
</reference>
<comment type="caution">
    <text evidence="2">The sequence shown here is derived from an EMBL/GenBank/DDBJ whole genome shotgun (WGS) entry which is preliminary data.</text>
</comment>
<dbReference type="RefSeq" id="WP_152808139.1">
    <property type="nucleotide sequence ID" value="NZ_WHNW01000001.1"/>
</dbReference>
<name>A0A6N7EU69_9GAMM</name>
<evidence type="ECO:0008006" key="4">
    <source>
        <dbReference type="Google" id="ProtNLM"/>
    </source>
</evidence>
<dbReference type="AlphaFoldDB" id="A0A6N7EU69"/>
<feature type="signal peptide" evidence="1">
    <location>
        <begin position="1"/>
        <end position="36"/>
    </location>
</feature>
<keyword evidence="1" id="KW-0732">Signal</keyword>
<dbReference type="EMBL" id="WHNW01000001">
    <property type="protein sequence ID" value="MPV85155.1"/>
    <property type="molecule type" value="Genomic_DNA"/>
</dbReference>
<organism evidence="2 3">
    <name type="scientific">Ostreibacterium oceani</name>
    <dbReference type="NCBI Taxonomy" id="2654998"/>
    <lineage>
        <taxon>Bacteria</taxon>
        <taxon>Pseudomonadati</taxon>
        <taxon>Pseudomonadota</taxon>
        <taxon>Gammaproteobacteria</taxon>
        <taxon>Cardiobacteriales</taxon>
        <taxon>Ostreibacteriaceae</taxon>
        <taxon>Ostreibacterium</taxon>
    </lineage>
</organism>
<keyword evidence="3" id="KW-1185">Reference proteome</keyword>
<dbReference type="InParanoid" id="A0A6N7EU69"/>
<evidence type="ECO:0000313" key="2">
    <source>
        <dbReference type="EMBL" id="MPV85155.1"/>
    </source>
</evidence>
<sequence>MVFVKSTIKKQKAKKYKAKKYCFVLPLLLLSAWAQAQQYDVTVKGVNAGKAALQYEINASTYAVSLALYPSGVAKLFGVDDMQEKAAGVIKANQFYPESYGRYPLSSGGDTTGEPLLSVAFIDDMLEVREADGYERLPLMQSGQDPLTQILQIQQDIAKGQLRSEYILVTDTNQRTYVATLDQQANTNQVQLTQAAGGERVIKLWFDVNNTLLKMQKIKRGKIDFEIIKRDVSG</sequence>
<accession>A0A6N7EU69</accession>
<feature type="chain" id="PRO_5027002104" description="DUF3108 domain-containing protein" evidence="1">
    <location>
        <begin position="37"/>
        <end position="234"/>
    </location>
</feature>
<gene>
    <name evidence="2" type="ORF">GCU85_00210</name>
</gene>
<dbReference type="Proteomes" id="UP000471298">
    <property type="component" value="Unassembled WGS sequence"/>
</dbReference>
<evidence type="ECO:0000313" key="3">
    <source>
        <dbReference type="Proteomes" id="UP000471298"/>
    </source>
</evidence>